<accession>X1E6W3</accession>
<evidence type="ECO:0000313" key="1">
    <source>
        <dbReference type="EMBL" id="GAH28332.1"/>
    </source>
</evidence>
<comment type="caution">
    <text evidence="1">The sequence shown here is derived from an EMBL/GenBank/DDBJ whole genome shotgun (WGS) entry which is preliminary data.</text>
</comment>
<protein>
    <submittedName>
        <fullName evidence="1">Uncharacterized protein</fullName>
    </submittedName>
</protein>
<dbReference type="EMBL" id="BART01040336">
    <property type="protein sequence ID" value="GAH28332.1"/>
    <property type="molecule type" value="Genomic_DNA"/>
</dbReference>
<feature type="non-terminal residue" evidence="1">
    <location>
        <position position="97"/>
    </location>
</feature>
<name>X1E6W3_9ZZZZ</name>
<proteinExistence type="predicted"/>
<reference evidence="1" key="1">
    <citation type="journal article" date="2014" name="Front. Microbiol.">
        <title>High frequency of phylogenetically diverse reductive dehalogenase-homologous genes in deep subseafloor sedimentary metagenomes.</title>
        <authorList>
            <person name="Kawai M."/>
            <person name="Futagami T."/>
            <person name="Toyoda A."/>
            <person name="Takaki Y."/>
            <person name="Nishi S."/>
            <person name="Hori S."/>
            <person name="Arai W."/>
            <person name="Tsubouchi T."/>
            <person name="Morono Y."/>
            <person name="Uchiyama I."/>
            <person name="Ito T."/>
            <person name="Fujiyama A."/>
            <person name="Inagaki F."/>
            <person name="Takami H."/>
        </authorList>
    </citation>
    <scope>NUCLEOTIDE SEQUENCE</scope>
    <source>
        <strain evidence="1">Expedition CK06-06</strain>
    </source>
</reference>
<sequence length="97" mass="10886">AKKGTALWGDGYLARFMFIAPGTEEKRDRSEFPSGIQVIPKSLTDPLIEWDKRLGDGKHELNVNADVLKARSAYDNSLLDMIEENLIPRDLKGNLSK</sequence>
<gene>
    <name evidence="1" type="ORF">S01H4_65725</name>
</gene>
<feature type="non-terminal residue" evidence="1">
    <location>
        <position position="1"/>
    </location>
</feature>
<organism evidence="1">
    <name type="scientific">marine sediment metagenome</name>
    <dbReference type="NCBI Taxonomy" id="412755"/>
    <lineage>
        <taxon>unclassified sequences</taxon>
        <taxon>metagenomes</taxon>
        <taxon>ecological metagenomes</taxon>
    </lineage>
</organism>
<dbReference type="AlphaFoldDB" id="X1E6W3"/>